<gene>
    <name evidence="7" type="ORF">NFC73_02595</name>
</gene>
<dbReference type="SUPFAM" id="SSF53850">
    <property type="entry name" value="Periplasmic binding protein-like II"/>
    <property type="match status" value="1"/>
</dbReference>
<evidence type="ECO:0000256" key="2">
    <source>
        <dbReference type="ARBA" id="ARBA00005695"/>
    </source>
</evidence>
<dbReference type="Gene3D" id="3.90.76.10">
    <property type="entry name" value="Dipeptide-binding Protein, Domain 1"/>
    <property type="match status" value="1"/>
</dbReference>
<dbReference type="PANTHER" id="PTHR30290">
    <property type="entry name" value="PERIPLASMIC BINDING COMPONENT OF ABC TRANSPORTER"/>
    <property type="match status" value="1"/>
</dbReference>
<evidence type="ECO:0000256" key="1">
    <source>
        <dbReference type="ARBA" id="ARBA00004196"/>
    </source>
</evidence>
<dbReference type="Gene3D" id="3.10.105.10">
    <property type="entry name" value="Dipeptide-binding Protein, Domain 3"/>
    <property type="match status" value="1"/>
</dbReference>
<evidence type="ECO:0000256" key="3">
    <source>
        <dbReference type="ARBA" id="ARBA00022448"/>
    </source>
</evidence>
<dbReference type="Gene3D" id="3.40.190.10">
    <property type="entry name" value="Periplasmic binding protein-like II"/>
    <property type="match status" value="1"/>
</dbReference>
<comment type="similarity">
    <text evidence="2">Belongs to the bacterial solute-binding protein 5 family.</text>
</comment>
<dbReference type="Pfam" id="PF00496">
    <property type="entry name" value="SBP_bac_5"/>
    <property type="match status" value="1"/>
</dbReference>
<evidence type="ECO:0000313" key="7">
    <source>
        <dbReference type="EMBL" id="MCP8998626.1"/>
    </source>
</evidence>
<feature type="domain" description="Solute-binding protein family 5" evidence="6">
    <location>
        <begin position="88"/>
        <end position="467"/>
    </location>
</feature>
<evidence type="ECO:0000256" key="4">
    <source>
        <dbReference type="ARBA" id="ARBA00022729"/>
    </source>
</evidence>
<keyword evidence="8" id="KW-1185">Reference proteome</keyword>
<dbReference type="InterPro" id="IPR000914">
    <property type="entry name" value="SBP_5_dom"/>
</dbReference>
<name>A0ABT1LKJ5_9MICC</name>
<dbReference type="PROSITE" id="PS51257">
    <property type="entry name" value="PROKAR_LIPOPROTEIN"/>
    <property type="match status" value="1"/>
</dbReference>
<evidence type="ECO:0000313" key="8">
    <source>
        <dbReference type="Proteomes" id="UP001524318"/>
    </source>
</evidence>
<keyword evidence="4 5" id="KW-0732">Signal</keyword>
<comment type="subcellular location">
    <subcellularLocation>
        <location evidence="1">Cell envelope</location>
    </subcellularLocation>
</comment>
<dbReference type="EMBL" id="JANCLV010000001">
    <property type="protein sequence ID" value="MCP8998626.1"/>
    <property type="molecule type" value="Genomic_DNA"/>
</dbReference>
<comment type="caution">
    <text evidence="7">The sequence shown here is derived from an EMBL/GenBank/DDBJ whole genome shotgun (WGS) entry which is preliminary data.</text>
</comment>
<dbReference type="InterPro" id="IPR030678">
    <property type="entry name" value="Peptide/Ni-bd"/>
</dbReference>
<reference evidence="7 8" key="1">
    <citation type="submission" date="2022-06" db="EMBL/GenBank/DDBJ databases">
        <title>Pseudarthrobacter sp. strain RMG13 Genome sequencing and assembly.</title>
        <authorList>
            <person name="Kim I."/>
        </authorList>
    </citation>
    <scope>NUCLEOTIDE SEQUENCE [LARGE SCALE GENOMIC DNA]</scope>
    <source>
        <strain evidence="7 8">RMG13</strain>
    </source>
</reference>
<sequence>MTKNIQALRSAIALAGVSAFALTACTGPSGGGGGGTTASENASSVIAYGTTDKVTALDPAGSYDNGSFMVMNQIYSFLLNSKPGGADPVPDLAESSSFTKPTEFTVKLKSDLKWANGHVLDSKDVKFSFDRQTAINDPNGPASLLSNIDSIATPDASTVVFTLKNANDQTFPQILTSPAAPIVDDEVFPADKLLSDEEIVKANAFHGQYIIDSYNKNTLVSLKAWPDYKGVLGKPANAGATIKYYTDQTNMKLEVKGGQIDVANRSLSATDIEDLKKDSNVTVHVGPGGEMRYIVFNYDTMPYGAKAPEADPKKALAVRQAVANLIDRQAISDQVYKGTYLPMWSNVPSGFVGANESFKQAYGDGSGKPSLDKAKKVMSDAGITGPVTIKLQYNPDHYGKSSGDEYAMVKDQLEKSGLFTVDLQSTEWVTYNSASKKDSYPVFQLGWFPDFSDADNYLTPFFVGGGFMNNHYSNPEVESLIAKQLVTADKAEREKTIQEVQNLLAKDISTLPLLQGAQVAVSGTKVKGVDSTLDASFKFRLGTISK</sequence>
<dbReference type="Proteomes" id="UP001524318">
    <property type="component" value="Unassembled WGS sequence"/>
</dbReference>
<dbReference type="InterPro" id="IPR039424">
    <property type="entry name" value="SBP_5"/>
</dbReference>
<feature type="signal peptide" evidence="5">
    <location>
        <begin position="1"/>
        <end position="21"/>
    </location>
</feature>
<keyword evidence="3" id="KW-0813">Transport</keyword>
<proteinExistence type="inferred from homology"/>
<evidence type="ECO:0000256" key="5">
    <source>
        <dbReference type="SAM" id="SignalP"/>
    </source>
</evidence>
<organism evidence="7 8">
    <name type="scientific">Pseudarthrobacter humi</name>
    <dbReference type="NCBI Taxonomy" id="2952523"/>
    <lineage>
        <taxon>Bacteria</taxon>
        <taxon>Bacillati</taxon>
        <taxon>Actinomycetota</taxon>
        <taxon>Actinomycetes</taxon>
        <taxon>Micrococcales</taxon>
        <taxon>Micrococcaceae</taxon>
        <taxon>Pseudarthrobacter</taxon>
    </lineage>
</organism>
<evidence type="ECO:0000259" key="6">
    <source>
        <dbReference type="Pfam" id="PF00496"/>
    </source>
</evidence>
<feature type="chain" id="PRO_5046270355" evidence="5">
    <location>
        <begin position="22"/>
        <end position="546"/>
    </location>
</feature>
<dbReference type="RefSeq" id="WP_254747384.1">
    <property type="nucleotide sequence ID" value="NZ_JANCLV010000001.1"/>
</dbReference>
<dbReference type="PANTHER" id="PTHR30290:SF10">
    <property type="entry name" value="PERIPLASMIC OLIGOPEPTIDE-BINDING PROTEIN-RELATED"/>
    <property type="match status" value="1"/>
</dbReference>
<protein>
    <submittedName>
        <fullName evidence="7">ABC transporter substrate-binding protein</fullName>
    </submittedName>
</protein>
<accession>A0ABT1LKJ5</accession>
<dbReference type="PIRSF" id="PIRSF002741">
    <property type="entry name" value="MppA"/>
    <property type="match status" value="1"/>
</dbReference>